<keyword evidence="2" id="KW-0175">Coiled coil</keyword>
<dbReference type="Pfam" id="PF00271">
    <property type="entry name" value="Helicase_C"/>
    <property type="match status" value="1"/>
</dbReference>
<feature type="non-terminal residue" evidence="6">
    <location>
        <position position="971"/>
    </location>
</feature>
<feature type="domain" description="Helicase C-terminal" evidence="5">
    <location>
        <begin position="792"/>
        <end position="940"/>
    </location>
</feature>
<keyword evidence="1" id="KW-0378">Hydrolase</keyword>
<evidence type="ECO:0000256" key="3">
    <source>
        <dbReference type="SAM" id="MobiDB-lite"/>
    </source>
</evidence>
<evidence type="ECO:0000313" key="6">
    <source>
        <dbReference type="EMBL" id="CAE8718215.1"/>
    </source>
</evidence>
<dbReference type="InterPro" id="IPR014001">
    <property type="entry name" value="Helicase_ATP-bd"/>
</dbReference>
<dbReference type="InterPro" id="IPR027417">
    <property type="entry name" value="P-loop_NTPase"/>
</dbReference>
<evidence type="ECO:0000259" key="5">
    <source>
        <dbReference type="PROSITE" id="PS51194"/>
    </source>
</evidence>
<dbReference type="PROSITE" id="PS51194">
    <property type="entry name" value="HELICASE_CTER"/>
    <property type="match status" value="1"/>
</dbReference>
<name>A0A813L920_POLGL</name>
<proteinExistence type="predicted"/>
<dbReference type="SMART" id="SM00487">
    <property type="entry name" value="DEXDc"/>
    <property type="match status" value="1"/>
</dbReference>
<feature type="compositionally biased region" description="Polar residues" evidence="3">
    <location>
        <begin position="13"/>
        <end position="23"/>
    </location>
</feature>
<evidence type="ECO:0000313" key="7">
    <source>
        <dbReference type="Proteomes" id="UP000626109"/>
    </source>
</evidence>
<dbReference type="InterPro" id="IPR038718">
    <property type="entry name" value="SNF2-like_sf"/>
</dbReference>
<dbReference type="GO" id="GO:0005524">
    <property type="term" value="F:ATP binding"/>
    <property type="evidence" value="ECO:0007669"/>
    <property type="project" value="InterPro"/>
</dbReference>
<evidence type="ECO:0000256" key="2">
    <source>
        <dbReference type="SAM" id="Coils"/>
    </source>
</evidence>
<gene>
    <name evidence="6" type="ORF">PGLA2088_LOCUS39960</name>
</gene>
<reference evidence="6" key="1">
    <citation type="submission" date="2021-02" db="EMBL/GenBank/DDBJ databases">
        <authorList>
            <person name="Dougan E. K."/>
            <person name="Rhodes N."/>
            <person name="Thang M."/>
            <person name="Chan C."/>
        </authorList>
    </citation>
    <scope>NUCLEOTIDE SEQUENCE</scope>
</reference>
<evidence type="ECO:0000256" key="1">
    <source>
        <dbReference type="ARBA" id="ARBA00022801"/>
    </source>
</evidence>
<feature type="region of interest" description="Disordered" evidence="3">
    <location>
        <begin position="950"/>
        <end position="971"/>
    </location>
</feature>
<feature type="compositionally biased region" description="Low complexity" evidence="3">
    <location>
        <begin position="24"/>
        <end position="36"/>
    </location>
</feature>
<dbReference type="InterPro" id="IPR049730">
    <property type="entry name" value="SNF2/RAD54-like_C"/>
</dbReference>
<dbReference type="Gene3D" id="3.40.50.10810">
    <property type="entry name" value="Tandem AAA-ATPase domain"/>
    <property type="match status" value="1"/>
</dbReference>
<dbReference type="AlphaFoldDB" id="A0A813L920"/>
<comment type="caution">
    <text evidence="6">The sequence shown here is derived from an EMBL/GenBank/DDBJ whole genome shotgun (WGS) entry which is preliminary data.</text>
</comment>
<dbReference type="GO" id="GO:0016787">
    <property type="term" value="F:hydrolase activity"/>
    <property type="evidence" value="ECO:0007669"/>
    <property type="project" value="UniProtKB-KW"/>
</dbReference>
<dbReference type="PANTHER" id="PTHR10799">
    <property type="entry name" value="SNF2/RAD54 HELICASE FAMILY"/>
    <property type="match status" value="1"/>
</dbReference>
<feature type="non-terminal residue" evidence="6">
    <location>
        <position position="1"/>
    </location>
</feature>
<dbReference type="EMBL" id="CAJNNW010033337">
    <property type="protein sequence ID" value="CAE8718215.1"/>
    <property type="molecule type" value="Genomic_DNA"/>
</dbReference>
<dbReference type="InterPro" id="IPR000330">
    <property type="entry name" value="SNF2_N"/>
</dbReference>
<protein>
    <submittedName>
        <fullName evidence="6">Uncharacterized protein</fullName>
    </submittedName>
</protein>
<sequence length="971" mass="105036">GLRGPEVHLNARSAMTQSASAELQLQQQQQQRQQQQQHHHRQHQQQQPQQQHRGERIAAASHSIGLAAASPCIQPKKPKWRIRNLTHEVELCLGNAELKRAKLEHQRLEEARSFADQDARRVRADLGSALSVHGRGPLQGETLAEMCKLAERQDASASCAWAAGQDTERELRRQVVAMPPGPELVSASEELRAVHAELGSLQREAAKTQRQLEGARNAVRANRDLHLALAKQAECARQLAAVKSRLKCFQSDPVLTELVRAEGILEDVPPVVVHVKASKELVHLARAGQLPDLGVISGLVEAEWALSFVGAVDGVEEVGNVAELTLPLAPILKALEACPPGNARDEVVLALTPSSDEGAPPTRYFAVRAMAMRQMLQHASQGPVCVPSCIELLRVAMGLSQKVRLQRTVREVLDSALRAKRSGQSQAVPVNLTAQLRNYQLQGFQWLASNARNGVGSILADDMGLGKTLQTITLLQHLREIGRIGPGKHALVVAPFSVLSCWHREILRWAPDLRCHVYHGKQRSAQLVSDEDGGASSADVLLTTYGTMQVDEEKLCADSKFACIVLDESQVIKNPRSLTSKAAKNLAKACGSSCVRVALSGTPIENRLLELHSLFEFLNPGFLGSREDFASTFEKPIQKVANTSSSEGQVSASAGRNKLLGSELLGRLGRAIAPFMLRRMKSDRSIAPELPEKLELQHFVELAPEQRRLYAALAELGLKRVLAPSGEGGEEQPRTAALSRSQRAASVLGLLHKLQQLCNHPAALPAHHWPEGFESTQQLASKAASQSGKAARLLELLSEILEPPREKVLIFTQYLCTLEYLAGLVESSFAEVKAVRFHGGLSGAERDSAAASFSSDPSCAVMVLSLQAGGVGLSLTAASHVVHFDRCWNPAKESQATDRAHRIGQRGTVVVHRLTTSGTLEERLCAVLAGKKALATAALAPVSDFAAEEDKAEAGEAHSGTEPVDAARAIA</sequence>
<dbReference type="PROSITE" id="PS51192">
    <property type="entry name" value="HELICASE_ATP_BIND_1"/>
    <property type="match status" value="1"/>
</dbReference>
<accession>A0A813L920</accession>
<dbReference type="Gene3D" id="3.40.50.300">
    <property type="entry name" value="P-loop containing nucleotide triphosphate hydrolases"/>
    <property type="match status" value="1"/>
</dbReference>
<dbReference type="InterPro" id="IPR001650">
    <property type="entry name" value="Helicase_C-like"/>
</dbReference>
<feature type="region of interest" description="Disordered" evidence="3">
    <location>
        <begin position="1"/>
        <end position="58"/>
    </location>
</feature>
<feature type="domain" description="Helicase ATP-binding" evidence="4">
    <location>
        <begin position="448"/>
        <end position="621"/>
    </location>
</feature>
<dbReference type="Pfam" id="PF00176">
    <property type="entry name" value="SNF2-rel_dom"/>
    <property type="match status" value="1"/>
</dbReference>
<feature type="coiled-coil region" evidence="2">
    <location>
        <begin position="184"/>
        <end position="218"/>
    </location>
</feature>
<dbReference type="SUPFAM" id="SSF52540">
    <property type="entry name" value="P-loop containing nucleoside triphosphate hydrolases"/>
    <property type="match status" value="2"/>
</dbReference>
<dbReference type="SMART" id="SM00490">
    <property type="entry name" value="HELICc"/>
    <property type="match status" value="1"/>
</dbReference>
<evidence type="ECO:0000259" key="4">
    <source>
        <dbReference type="PROSITE" id="PS51192"/>
    </source>
</evidence>
<dbReference type="CDD" id="cd18793">
    <property type="entry name" value="SF2_C_SNF"/>
    <property type="match status" value="1"/>
</dbReference>
<dbReference type="Proteomes" id="UP000626109">
    <property type="component" value="Unassembled WGS sequence"/>
</dbReference>
<organism evidence="6 7">
    <name type="scientific">Polarella glacialis</name>
    <name type="common">Dinoflagellate</name>
    <dbReference type="NCBI Taxonomy" id="89957"/>
    <lineage>
        <taxon>Eukaryota</taxon>
        <taxon>Sar</taxon>
        <taxon>Alveolata</taxon>
        <taxon>Dinophyceae</taxon>
        <taxon>Suessiales</taxon>
        <taxon>Suessiaceae</taxon>
        <taxon>Polarella</taxon>
    </lineage>
</organism>